<protein>
    <submittedName>
        <fullName evidence="2">Uncharacterized protein</fullName>
    </submittedName>
</protein>
<gene>
    <name evidence="2" type="ORF">PTTT1_LOCUS20532</name>
</gene>
<evidence type="ECO:0000313" key="2">
    <source>
        <dbReference type="EMBL" id="CAG9282727.1"/>
    </source>
</evidence>
<reference evidence="2" key="1">
    <citation type="submission" date="2022-02" db="EMBL/GenBank/DDBJ databases">
        <authorList>
            <person name="Giguere J D."/>
        </authorList>
    </citation>
    <scope>NUCLEOTIDE SEQUENCE</scope>
    <source>
        <strain evidence="2">CCAP 1055/1</strain>
    </source>
</reference>
<dbReference type="EMBL" id="OU594958">
    <property type="protein sequence ID" value="CAG9282727.1"/>
    <property type="molecule type" value="Genomic_DNA"/>
</dbReference>
<feature type="region of interest" description="Disordered" evidence="1">
    <location>
        <begin position="1"/>
        <end position="35"/>
    </location>
</feature>
<dbReference type="AlphaFoldDB" id="A0A8J9S4B9"/>
<name>A0A8J9S4B9_PHATR</name>
<sequence>MSLIHVIPDDSTHQASYQTASSTLTDRGTSSRKRSSTADNIFQSFIHAGHITRNIGSNVIKCESALVNQRLVAVQEVQPQSPELQQRSKRRKHQHEEIVEAEVITTRKPPKERQIERKEENDAIERQVARVKRMSMLLRSLEATHQLFLEEMIACAQDYSGKKLAPPSSN</sequence>
<feature type="compositionally biased region" description="Polar residues" evidence="1">
    <location>
        <begin position="13"/>
        <end position="28"/>
    </location>
</feature>
<organism evidence="2">
    <name type="scientific">Phaeodactylum tricornutum</name>
    <name type="common">Diatom</name>
    <dbReference type="NCBI Taxonomy" id="2850"/>
    <lineage>
        <taxon>Eukaryota</taxon>
        <taxon>Sar</taxon>
        <taxon>Stramenopiles</taxon>
        <taxon>Ochrophyta</taxon>
        <taxon>Bacillariophyta</taxon>
        <taxon>Bacillariophyceae</taxon>
        <taxon>Bacillariophycidae</taxon>
        <taxon>Naviculales</taxon>
        <taxon>Phaeodactylaceae</taxon>
        <taxon>Phaeodactylum</taxon>
    </lineage>
</organism>
<accession>A0A8J9S4B9</accession>
<evidence type="ECO:0000256" key="1">
    <source>
        <dbReference type="SAM" id="MobiDB-lite"/>
    </source>
</evidence>
<dbReference type="Proteomes" id="UP000836788">
    <property type="component" value="Chromosome 17"/>
</dbReference>
<proteinExistence type="predicted"/>